<dbReference type="PANTHER" id="PTHR43396:SF3">
    <property type="entry name" value="FLAVOHEMOPROTEIN"/>
    <property type="match status" value="1"/>
</dbReference>
<dbReference type="GO" id="GO:0005344">
    <property type="term" value="F:oxygen carrier activity"/>
    <property type="evidence" value="ECO:0007669"/>
    <property type="project" value="UniProtKB-KW"/>
</dbReference>
<dbReference type="RefSeq" id="WP_072709894.1">
    <property type="nucleotide sequence ID" value="NZ_FMJB01000066.1"/>
</dbReference>
<dbReference type="GO" id="GO:0046872">
    <property type="term" value="F:metal ion binding"/>
    <property type="evidence" value="ECO:0007669"/>
    <property type="project" value="UniProtKB-KW"/>
</dbReference>
<sequence length="159" mass="18146">MTPFAISLVEETFAKIEPQSEAFARHFYDDLFASAPEVRPYFEGVDTEQQGKKLMAALSALVKGLNDLETTIPMVEELAKRHVAYGVQPDDYDKVGASLMRTLARALEEDFHQEAEMAWDETYSTMATVMKMAAYDEDTSSRSFRSTRHAGQKPFWKFW</sequence>
<protein>
    <recommendedName>
        <fullName evidence="6">Globin domain-containing protein</fullName>
    </recommendedName>
</protein>
<dbReference type="GO" id="GO:0046210">
    <property type="term" value="P:nitric oxide catabolic process"/>
    <property type="evidence" value="ECO:0007669"/>
    <property type="project" value="TreeGrafter"/>
</dbReference>
<evidence type="ECO:0000256" key="5">
    <source>
        <dbReference type="RuleBase" id="RU000356"/>
    </source>
</evidence>
<keyword evidence="3" id="KW-0479">Metal-binding</keyword>
<evidence type="ECO:0000259" key="6">
    <source>
        <dbReference type="PROSITE" id="PS01033"/>
    </source>
</evidence>
<dbReference type="GO" id="GO:0071500">
    <property type="term" value="P:cellular response to nitrosative stress"/>
    <property type="evidence" value="ECO:0007669"/>
    <property type="project" value="TreeGrafter"/>
</dbReference>
<keyword evidence="8" id="KW-1185">Reference proteome</keyword>
<evidence type="ECO:0000256" key="4">
    <source>
        <dbReference type="ARBA" id="ARBA00023004"/>
    </source>
</evidence>
<accession>A0A1M4N9F6</accession>
<keyword evidence="2 5" id="KW-0561">Oxygen transport</keyword>
<proteinExistence type="inferred from homology"/>
<keyword evidence="5" id="KW-0813">Transport</keyword>
<name>A0A1M4N9F6_9RHOB</name>
<dbReference type="GO" id="GO:0071949">
    <property type="term" value="F:FAD binding"/>
    <property type="evidence" value="ECO:0007669"/>
    <property type="project" value="TreeGrafter"/>
</dbReference>
<dbReference type="PROSITE" id="PS01033">
    <property type="entry name" value="GLOBIN"/>
    <property type="match status" value="1"/>
</dbReference>
<dbReference type="GO" id="GO:0008941">
    <property type="term" value="F:nitric oxide dioxygenase NAD(P)H activity"/>
    <property type="evidence" value="ECO:0007669"/>
    <property type="project" value="TreeGrafter"/>
</dbReference>
<dbReference type="AlphaFoldDB" id="A0A1M4N9F6"/>
<dbReference type="EMBL" id="FMJB01000066">
    <property type="protein sequence ID" value="SCM69836.1"/>
    <property type="molecule type" value="Genomic_DNA"/>
</dbReference>
<comment type="similarity">
    <text evidence="5">Belongs to the globin family.</text>
</comment>
<evidence type="ECO:0000313" key="8">
    <source>
        <dbReference type="Proteomes" id="UP000184085"/>
    </source>
</evidence>
<evidence type="ECO:0000313" key="7">
    <source>
        <dbReference type="EMBL" id="SCM69836.1"/>
    </source>
</evidence>
<dbReference type="InterPro" id="IPR009050">
    <property type="entry name" value="Globin-like_sf"/>
</dbReference>
<dbReference type="Pfam" id="PF00042">
    <property type="entry name" value="Globin"/>
    <property type="match status" value="1"/>
</dbReference>
<dbReference type="GO" id="GO:0020037">
    <property type="term" value="F:heme binding"/>
    <property type="evidence" value="ECO:0007669"/>
    <property type="project" value="InterPro"/>
</dbReference>
<dbReference type="InterPro" id="IPR000971">
    <property type="entry name" value="Globin"/>
</dbReference>
<evidence type="ECO:0000256" key="2">
    <source>
        <dbReference type="ARBA" id="ARBA00022621"/>
    </source>
</evidence>
<organism evidence="7 8">
    <name type="scientific">Donghicola eburneus</name>
    <dbReference type="NCBI Taxonomy" id="393278"/>
    <lineage>
        <taxon>Bacteria</taxon>
        <taxon>Pseudomonadati</taxon>
        <taxon>Pseudomonadota</taxon>
        <taxon>Alphaproteobacteria</taxon>
        <taxon>Rhodobacterales</taxon>
        <taxon>Roseobacteraceae</taxon>
        <taxon>Donghicola</taxon>
    </lineage>
</organism>
<dbReference type="InterPro" id="IPR012292">
    <property type="entry name" value="Globin/Proto"/>
</dbReference>
<dbReference type="SUPFAM" id="SSF46458">
    <property type="entry name" value="Globin-like"/>
    <property type="match status" value="1"/>
</dbReference>
<dbReference type="Gene3D" id="1.10.490.10">
    <property type="entry name" value="Globins"/>
    <property type="match status" value="1"/>
</dbReference>
<keyword evidence="4" id="KW-0408">Iron</keyword>
<keyword evidence="1 5" id="KW-0349">Heme</keyword>
<evidence type="ECO:0000256" key="3">
    <source>
        <dbReference type="ARBA" id="ARBA00022723"/>
    </source>
</evidence>
<evidence type="ECO:0000256" key="1">
    <source>
        <dbReference type="ARBA" id="ARBA00022617"/>
    </source>
</evidence>
<dbReference type="PANTHER" id="PTHR43396">
    <property type="entry name" value="FLAVOHEMOPROTEIN"/>
    <property type="match status" value="1"/>
</dbReference>
<reference evidence="8" key="1">
    <citation type="submission" date="2016-09" db="EMBL/GenBank/DDBJ databases">
        <authorList>
            <person name="Wibberg D."/>
        </authorList>
    </citation>
    <scope>NUCLEOTIDE SEQUENCE [LARGE SCALE GENOMIC DNA]</scope>
</reference>
<dbReference type="Proteomes" id="UP000184085">
    <property type="component" value="Unassembled WGS sequence"/>
</dbReference>
<dbReference type="GO" id="GO:0019825">
    <property type="term" value="F:oxygen binding"/>
    <property type="evidence" value="ECO:0007669"/>
    <property type="project" value="InterPro"/>
</dbReference>
<feature type="domain" description="Globin" evidence="6">
    <location>
        <begin position="1"/>
        <end position="135"/>
    </location>
</feature>
<gene>
    <name evidence="7" type="ORF">KARMA_4079</name>
</gene>